<dbReference type="GO" id="GO:0000793">
    <property type="term" value="C:condensed chromosome"/>
    <property type="evidence" value="ECO:0007669"/>
    <property type="project" value="TreeGrafter"/>
</dbReference>
<dbReference type="GeneID" id="40312626"/>
<dbReference type="PANTHER" id="PTHR43941:SF1">
    <property type="entry name" value="STRUCTURAL MAINTENANCE OF CHROMOSOMES PROTEIN 2"/>
    <property type="match status" value="1"/>
</dbReference>
<feature type="region of interest" description="Disordered" evidence="2">
    <location>
        <begin position="797"/>
        <end position="835"/>
    </location>
</feature>
<dbReference type="GO" id="GO:0000796">
    <property type="term" value="C:condensin complex"/>
    <property type="evidence" value="ECO:0007669"/>
    <property type="project" value="TreeGrafter"/>
</dbReference>
<feature type="region of interest" description="Disordered" evidence="2">
    <location>
        <begin position="197"/>
        <end position="218"/>
    </location>
</feature>
<proteinExistence type="predicted"/>
<dbReference type="Proteomes" id="UP000224006">
    <property type="component" value="Chromosome VII"/>
</dbReference>
<protein>
    <submittedName>
        <fullName evidence="3">Uncharacterized protein</fullName>
    </submittedName>
</protein>
<dbReference type="PANTHER" id="PTHR43941">
    <property type="entry name" value="STRUCTURAL MAINTENANCE OF CHROMOSOMES PROTEIN 2"/>
    <property type="match status" value="1"/>
</dbReference>
<dbReference type="GO" id="GO:0003682">
    <property type="term" value="F:chromatin binding"/>
    <property type="evidence" value="ECO:0007669"/>
    <property type="project" value="TreeGrafter"/>
</dbReference>
<keyword evidence="4" id="KW-1185">Reference proteome</keyword>
<feature type="compositionally biased region" description="Polar residues" evidence="2">
    <location>
        <begin position="694"/>
        <end position="712"/>
    </location>
</feature>
<organism evidence="3 4">
    <name type="scientific">Besnoitia besnoiti</name>
    <name type="common">Apicomplexan protozoan</name>
    <dbReference type="NCBI Taxonomy" id="94643"/>
    <lineage>
        <taxon>Eukaryota</taxon>
        <taxon>Sar</taxon>
        <taxon>Alveolata</taxon>
        <taxon>Apicomplexa</taxon>
        <taxon>Conoidasida</taxon>
        <taxon>Coccidia</taxon>
        <taxon>Eucoccidiorida</taxon>
        <taxon>Eimeriorina</taxon>
        <taxon>Sarcocystidae</taxon>
        <taxon>Besnoitia</taxon>
    </lineage>
</organism>
<dbReference type="EMBL" id="NWUJ01000008">
    <property type="protein sequence ID" value="PFH33483.1"/>
    <property type="molecule type" value="Genomic_DNA"/>
</dbReference>
<accession>A0A2A9MCU0</accession>
<feature type="coiled-coil region" evidence="1">
    <location>
        <begin position="218"/>
        <end position="266"/>
    </location>
</feature>
<dbReference type="GO" id="GO:0007076">
    <property type="term" value="P:mitotic chromosome condensation"/>
    <property type="evidence" value="ECO:0007669"/>
    <property type="project" value="TreeGrafter"/>
</dbReference>
<dbReference type="OrthoDB" id="331188at2759"/>
<feature type="coiled-coil region" evidence="1">
    <location>
        <begin position="350"/>
        <end position="401"/>
    </location>
</feature>
<dbReference type="VEuPathDB" id="ToxoDB:BESB_077000"/>
<sequence length="1142" mass="123606">MYAVAERLKTPTPAAKALAGNPPGASLYSSRASDQDCVACDLALSQSHDEAKMSAPGLPLAAAPLPQRPHGGSLRTVSCGDPKAAHTGMFKAPELSEDARGLHASASSALLVSSLHSAATASLSARAASLSSLLGQVSRCGDALQQLQTLSARRTEAPPPAISASPAQDFHVEGRRGGAVSAGKEVGCMIARSLEKSGDAAELPRPRQAFAPQAHGPRDALQTELERLRSELQQQQEELTRQRDRNQVYQTQLRELHEQLASCRETLQPVVTSLSERFVSLRTQTQEHETLLSAQRQVLMDQQQVLQAEVLELTSFVSGCEAAFKGLEEREAGLAAELDKKICVSQAQLEQEIQRDRETHRQEISRLQDKQSSLQQLPALLEELAQRIEDYAATQKETQIALQAELCQSHRDLQTLRGLFEDAQAQRVAQREELKRETLHLLEEHKQEMSRLVESQNEVIRAQEQRIKELQCQAASSSASHRAQSEHLAAQMKDVLETVEALRAEAIARQQNADRSEGIDEKREAAANRCCERERQLQLELKTVRQQQQELVRMHEKLQTQPNNLHMQADRFEKRLEDVKRFVAEREADAQKHYLDLMAALSRSPSSPWKPDARPPTLSRPSQKEVAFHAALLLRCTFDAIHAAAAASVPDDSSPSSVVLLRTQEPRSPQRTPLEEAAPTELSSDAAAGVASEEGQTASSLGERLSSGSTMQRSRELQTFARQTPTEAPGMPLLGECGLEAVRLPTDSQEGAAAPARTGEPRALLSPQEKMEFSSACSTQEKSAADERSLALTELHAERDPASVCSTRHTTTSATPQDPLGACSPPTTSTTSAQDQQVTHRLQSASAVPCGAWLSAEGEDAAGPREASCLHACAAPAKAAAHAAAPLGAAPELRGREAGADAVAPAAEVAGGAFEEGVPPAHVADCEAVDRTAAKAADDAPTRACAALRQGASTDEQTVQLTDGREEVGAARDPSSLLPVPAVVGGNRGSGLWGGEGRGERMEWRIDNFIETLRSALESGTDSLWSPFFSFNGVQELQMQFLPNVLTCLSRGEELSLEEKLDRVLEDRACICGLFLWSSSPRVFECTLCIGKEKRKVVMRPPQRPGQTRSSSAEPCNAALWEHFDAYDNSLTVGVTDFTVIG</sequence>
<feature type="region of interest" description="Disordered" evidence="2">
    <location>
        <begin position="663"/>
        <end position="716"/>
    </location>
</feature>
<evidence type="ECO:0000313" key="4">
    <source>
        <dbReference type="Proteomes" id="UP000224006"/>
    </source>
</evidence>
<evidence type="ECO:0000256" key="1">
    <source>
        <dbReference type="SAM" id="Coils"/>
    </source>
</evidence>
<dbReference type="KEGG" id="bbes:BESB_077000"/>
<keyword evidence="1" id="KW-0175">Coiled coil</keyword>
<name>A0A2A9MCU0_BESBE</name>
<feature type="region of interest" description="Disordered" evidence="2">
    <location>
        <begin position="603"/>
        <end position="622"/>
    </location>
</feature>
<dbReference type="AlphaFoldDB" id="A0A2A9MCU0"/>
<reference evidence="3 4" key="1">
    <citation type="submission" date="2017-09" db="EMBL/GenBank/DDBJ databases">
        <title>Genome sequencing of Besnoitia besnoiti strain Bb-Ger1.</title>
        <authorList>
            <person name="Schares G."/>
            <person name="Venepally P."/>
            <person name="Lorenzi H.A."/>
        </authorList>
    </citation>
    <scope>NUCLEOTIDE SEQUENCE [LARGE SCALE GENOMIC DNA]</scope>
    <source>
        <strain evidence="3 4">Bb-Ger1</strain>
    </source>
</reference>
<gene>
    <name evidence="3" type="ORF">BESB_077000</name>
</gene>
<comment type="caution">
    <text evidence="3">The sequence shown here is derived from an EMBL/GenBank/DDBJ whole genome shotgun (WGS) entry which is preliminary data.</text>
</comment>
<evidence type="ECO:0000256" key="2">
    <source>
        <dbReference type="SAM" id="MobiDB-lite"/>
    </source>
</evidence>
<dbReference type="RefSeq" id="XP_029217492.1">
    <property type="nucleotide sequence ID" value="XM_029366061.1"/>
</dbReference>
<feature type="compositionally biased region" description="Polar residues" evidence="2">
    <location>
        <begin position="804"/>
        <end position="816"/>
    </location>
</feature>
<evidence type="ECO:0000313" key="3">
    <source>
        <dbReference type="EMBL" id="PFH33483.1"/>
    </source>
</evidence>
<feature type="region of interest" description="Disordered" evidence="2">
    <location>
        <begin position="1"/>
        <end position="29"/>
    </location>
</feature>
<dbReference type="GO" id="GO:0000785">
    <property type="term" value="C:chromatin"/>
    <property type="evidence" value="ECO:0007669"/>
    <property type="project" value="TreeGrafter"/>
</dbReference>
<feature type="coiled-coil region" evidence="1">
    <location>
        <begin position="446"/>
        <end position="505"/>
    </location>
</feature>